<accession>A0ABD1BQ79</accession>
<feature type="domain" description="HSF-type DNA-binding" evidence="4">
    <location>
        <begin position="8"/>
        <end position="52"/>
    </location>
</feature>
<evidence type="ECO:0000313" key="5">
    <source>
        <dbReference type="EMBL" id="KAL1219356.1"/>
    </source>
</evidence>
<gene>
    <name evidence="5" type="ORF">V5N11_007885</name>
</gene>
<dbReference type="Proteomes" id="UP001558713">
    <property type="component" value="Unassembled WGS sequence"/>
</dbReference>
<dbReference type="GO" id="GO:0003677">
    <property type="term" value="F:DNA binding"/>
    <property type="evidence" value="ECO:0007669"/>
    <property type="project" value="UniProtKB-KW"/>
</dbReference>
<organism evidence="5 6">
    <name type="scientific">Cardamine amara subsp. amara</name>
    <dbReference type="NCBI Taxonomy" id="228776"/>
    <lineage>
        <taxon>Eukaryota</taxon>
        <taxon>Viridiplantae</taxon>
        <taxon>Streptophyta</taxon>
        <taxon>Embryophyta</taxon>
        <taxon>Tracheophyta</taxon>
        <taxon>Spermatophyta</taxon>
        <taxon>Magnoliopsida</taxon>
        <taxon>eudicotyledons</taxon>
        <taxon>Gunneridae</taxon>
        <taxon>Pentapetalae</taxon>
        <taxon>rosids</taxon>
        <taxon>malvids</taxon>
        <taxon>Brassicales</taxon>
        <taxon>Brassicaceae</taxon>
        <taxon>Cardamineae</taxon>
        <taxon>Cardamine</taxon>
    </lineage>
</organism>
<keyword evidence="5" id="KW-0346">Stress response</keyword>
<protein>
    <submittedName>
        <fullName evidence="5">Heat shock factor protein HSF24</fullName>
    </submittedName>
</protein>
<dbReference type="Gene3D" id="1.10.10.10">
    <property type="entry name" value="Winged helix-like DNA-binding domain superfamily/Winged helix DNA-binding domain"/>
    <property type="match status" value="1"/>
</dbReference>
<reference evidence="5 6" key="1">
    <citation type="submission" date="2024-04" db="EMBL/GenBank/DDBJ databases">
        <title>Genome assembly C_amara_ONT_v2.</title>
        <authorList>
            <person name="Yant L."/>
            <person name="Moore C."/>
            <person name="Slenker M."/>
        </authorList>
    </citation>
    <scope>NUCLEOTIDE SEQUENCE [LARGE SCALE GENOMIC DNA]</scope>
    <source>
        <tissue evidence="5">Leaf</tissue>
    </source>
</reference>
<comment type="caution">
    <text evidence="5">The sequence shown here is derived from an EMBL/GenBank/DDBJ whole genome shotgun (WGS) entry which is preliminary data.</text>
</comment>
<evidence type="ECO:0000256" key="3">
    <source>
        <dbReference type="ARBA" id="ARBA00023242"/>
    </source>
</evidence>
<dbReference type="EMBL" id="JBANAX010000183">
    <property type="protein sequence ID" value="KAL1219356.1"/>
    <property type="molecule type" value="Genomic_DNA"/>
</dbReference>
<keyword evidence="6" id="KW-1185">Reference proteome</keyword>
<dbReference type="InterPro" id="IPR036388">
    <property type="entry name" value="WH-like_DNA-bd_sf"/>
</dbReference>
<dbReference type="GO" id="GO:0005634">
    <property type="term" value="C:nucleus"/>
    <property type="evidence" value="ECO:0007669"/>
    <property type="project" value="UniProtKB-SubCell"/>
</dbReference>
<keyword evidence="2" id="KW-0238">DNA-binding</keyword>
<dbReference type="SUPFAM" id="SSF46785">
    <property type="entry name" value="Winged helix' DNA-binding domain"/>
    <property type="match status" value="1"/>
</dbReference>
<dbReference type="InterPro" id="IPR000232">
    <property type="entry name" value="HSF_DNA-bd"/>
</dbReference>
<dbReference type="InterPro" id="IPR036390">
    <property type="entry name" value="WH_DNA-bd_sf"/>
</dbReference>
<dbReference type="Pfam" id="PF00447">
    <property type="entry name" value="HSF_DNA-bind"/>
    <property type="match status" value="1"/>
</dbReference>
<evidence type="ECO:0000313" key="6">
    <source>
        <dbReference type="Proteomes" id="UP001558713"/>
    </source>
</evidence>
<dbReference type="AlphaFoldDB" id="A0ABD1BQ79"/>
<proteinExistence type="predicted"/>
<sequence length="84" mass="9812">MLSRLFCTTFSHFLSRLKVYGFKEIKGSSGLLEFGNKNFVRGQPELLTEMHTKAVIERCRQGDKMIKAHYEAKEANDRFKDLRI</sequence>
<name>A0ABD1BQ79_CARAN</name>
<evidence type="ECO:0000259" key="4">
    <source>
        <dbReference type="Pfam" id="PF00447"/>
    </source>
</evidence>
<comment type="subcellular location">
    <subcellularLocation>
        <location evidence="1">Nucleus</location>
    </subcellularLocation>
</comment>
<keyword evidence="3" id="KW-0539">Nucleus</keyword>
<evidence type="ECO:0000256" key="2">
    <source>
        <dbReference type="ARBA" id="ARBA00023125"/>
    </source>
</evidence>
<evidence type="ECO:0000256" key="1">
    <source>
        <dbReference type="ARBA" id="ARBA00004123"/>
    </source>
</evidence>